<feature type="transmembrane region" description="Helical" evidence="7">
    <location>
        <begin position="103"/>
        <end position="124"/>
    </location>
</feature>
<organism evidence="8 9">
    <name type="scientific">Bacillus licheniformis</name>
    <dbReference type="NCBI Taxonomy" id="1402"/>
    <lineage>
        <taxon>Bacteria</taxon>
        <taxon>Bacillati</taxon>
        <taxon>Bacillota</taxon>
        <taxon>Bacilli</taxon>
        <taxon>Bacillales</taxon>
        <taxon>Bacillaceae</taxon>
        <taxon>Bacillus</taxon>
    </lineage>
</organism>
<dbReference type="PANTHER" id="PTHR43124">
    <property type="entry name" value="PURINE EFFLUX PUMP PBUE"/>
    <property type="match status" value="1"/>
</dbReference>
<dbReference type="EMBL" id="NILC01000010">
    <property type="protein sequence ID" value="TWL31815.1"/>
    <property type="molecule type" value="Genomic_DNA"/>
</dbReference>
<dbReference type="InterPro" id="IPR036259">
    <property type="entry name" value="MFS_trans_sf"/>
</dbReference>
<dbReference type="RefSeq" id="WP_026699400.1">
    <property type="nucleotide sequence ID" value="NZ_CAMFKN010000001.1"/>
</dbReference>
<feature type="transmembrane region" description="Helical" evidence="7">
    <location>
        <begin position="164"/>
        <end position="186"/>
    </location>
</feature>
<feature type="transmembrane region" description="Helical" evidence="7">
    <location>
        <begin position="329"/>
        <end position="355"/>
    </location>
</feature>
<feature type="transmembrane region" description="Helical" evidence="7">
    <location>
        <begin position="270"/>
        <end position="291"/>
    </location>
</feature>
<feature type="transmembrane region" description="Helical" evidence="7">
    <location>
        <begin position="297"/>
        <end position="317"/>
    </location>
</feature>
<dbReference type="PROSITE" id="PS50850">
    <property type="entry name" value="MFS"/>
    <property type="match status" value="1"/>
</dbReference>
<proteinExistence type="predicted"/>
<dbReference type="AlphaFoldDB" id="A0A415J7J1"/>
<feature type="transmembrane region" description="Helical" evidence="7">
    <location>
        <begin position="78"/>
        <end position="97"/>
    </location>
</feature>
<keyword evidence="4 7" id="KW-0812">Transmembrane</keyword>
<accession>A0A415J7J1</accession>
<feature type="transmembrane region" description="Helical" evidence="7">
    <location>
        <begin position="136"/>
        <end position="158"/>
    </location>
</feature>
<dbReference type="Gene3D" id="1.20.1250.20">
    <property type="entry name" value="MFS general substrate transporter like domains"/>
    <property type="match status" value="1"/>
</dbReference>
<sequence>MKKTLHAPVKLIIAIFMICTFSIGFTEYVVMGILTSISKDLSVPISSTGLLVTAYAGSVCLTGPIVTIFSVKMPRKPVLIGLMSVFVLSNALSFLAPNFTVLLVSRILSASIHGAFFATTMVFVSEMAPPEKRAAAAASMNGGLTIALMLGVPFGSYLGDLFNWRIVFLMIACLGLIGLAGIWLTVPHRKPKVVPKLIHEWDVFKNKQVLFSFAITIFGYSGVFIAYTFIEPMLRHSAGFDSLGITAALFAYGFGGVVGIFYAGKVPFHLLTRSMIGVMIALMAILAAFPFVSGHPAGAIIVTFLFGAGAFGTVPLLQTKVVAASEHGTTIATSVSIAAFNLANALGAWIGGLILNASESYTYLATGGALMTMCGLTLTMFAYMSEKRQVKEDMWGTDL</sequence>
<feature type="transmembrane region" description="Helical" evidence="7">
    <location>
        <begin position="242"/>
        <end position="263"/>
    </location>
</feature>
<evidence type="ECO:0000256" key="3">
    <source>
        <dbReference type="ARBA" id="ARBA00022475"/>
    </source>
</evidence>
<evidence type="ECO:0000256" key="6">
    <source>
        <dbReference type="ARBA" id="ARBA00023136"/>
    </source>
</evidence>
<dbReference type="GO" id="GO:0022857">
    <property type="term" value="F:transmembrane transporter activity"/>
    <property type="evidence" value="ECO:0007669"/>
    <property type="project" value="InterPro"/>
</dbReference>
<evidence type="ECO:0000256" key="7">
    <source>
        <dbReference type="SAM" id="Phobius"/>
    </source>
</evidence>
<evidence type="ECO:0000313" key="9">
    <source>
        <dbReference type="Proteomes" id="UP000435910"/>
    </source>
</evidence>
<dbReference type="Pfam" id="PF07690">
    <property type="entry name" value="MFS_1"/>
    <property type="match status" value="1"/>
</dbReference>
<dbReference type="InterPro" id="IPR011701">
    <property type="entry name" value="MFS"/>
</dbReference>
<protein>
    <submittedName>
        <fullName evidence="8">Inner membrane transport protein YdhP</fullName>
    </submittedName>
</protein>
<dbReference type="PANTHER" id="PTHR43124:SF3">
    <property type="entry name" value="CHLORAMPHENICOL EFFLUX PUMP RV0191"/>
    <property type="match status" value="1"/>
</dbReference>
<evidence type="ECO:0000256" key="4">
    <source>
        <dbReference type="ARBA" id="ARBA00022692"/>
    </source>
</evidence>
<feature type="transmembrane region" description="Helical" evidence="7">
    <location>
        <begin position="361"/>
        <end position="384"/>
    </location>
</feature>
<dbReference type="Proteomes" id="UP000435910">
    <property type="component" value="Unassembled WGS sequence"/>
</dbReference>
<name>A0A415J7J1_BACLI</name>
<evidence type="ECO:0000256" key="2">
    <source>
        <dbReference type="ARBA" id="ARBA00022448"/>
    </source>
</evidence>
<dbReference type="InterPro" id="IPR020846">
    <property type="entry name" value="MFS_dom"/>
</dbReference>
<evidence type="ECO:0000313" key="8">
    <source>
        <dbReference type="EMBL" id="TWL31815.1"/>
    </source>
</evidence>
<comment type="caution">
    <text evidence="8">The sequence shown here is derived from an EMBL/GenBank/DDBJ whole genome shotgun (WGS) entry which is preliminary data.</text>
</comment>
<keyword evidence="2" id="KW-0813">Transport</keyword>
<dbReference type="CDD" id="cd17324">
    <property type="entry name" value="MFS_NepI_like"/>
    <property type="match status" value="1"/>
</dbReference>
<comment type="subcellular location">
    <subcellularLocation>
        <location evidence="1">Cell membrane</location>
        <topology evidence="1">Multi-pass membrane protein</topology>
    </subcellularLocation>
</comment>
<dbReference type="SUPFAM" id="SSF103473">
    <property type="entry name" value="MFS general substrate transporter"/>
    <property type="match status" value="1"/>
</dbReference>
<feature type="transmembrane region" description="Helical" evidence="7">
    <location>
        <begin position="12"/>
        <end position="37"/>
    </location>
</feature>
<dbReference type="InterPro" id="IPR050189">
    <property type="entry name" value="MFS_Efflux_Transporters"/>
</dbReference>
<reference evidence="8 9" key="1">
    <citation type="submission" date="2019-06" db="EMBL/GenBank/DDBJ databases">
        <title>Genome sequence analysis of &gt;100 Bacillus licheniformis strains suggests intrinsic resistance to this species.</title>
        <authorList>
            <person name="Wels M."/>
            <person name="Siezen R.J."/>
            <person name="Johansen E."/>
            <person name="Stuer-Lauridsen B."/>
            <person name="Bjerre K."/>
            <person name="Nielsen B.K.K."/>
        </authorList>
    </citation>
    <scope>NUCLEOTIDE SEQUENCE [LARGE SCALE GENOMIC DNA]</scope>
    <source>
        <strain evidence="8 9">BAC-16736</strain>
    </source>
</reference>
<evidence type="ECO:0000256" key="1">
    <source>
        <dbReference type="ARBA" id="ARBA00004651"/>
    </source>
</evidence>
<evidence type="ECO:0000256" key="5">
    <source>
        <dbReference type="ARBA" id="ARBA00022989"/>
    </source>
</evidence>
<gene>
    <name evidence="8" type="ORF">CHCC16736_0983</name>
</gene>
<keyword evidence="5 7" id="KW-1133">Transmembrane helix</keyword>
<feature type="transmembrane region" description="Helical" evidence="7">
    <location>
        <begin position="49"/>
        <end position="71"/>
    </location>
</feature>
<feature type="transmembrane region" description="Helical" evidence="7">
    <location>
        <begin position="209"/>
        <end position="230"/>
    </location>
</feature>
<keyword evidence="3" id="KW-1003">Cell membrane</keyword>
<keyword evidence="6 7" id="KW-0472">Membrane</keyword>
<dbReference type="GO" id="GO:0005886">
    <property type="term" value="C:plasma membrane"/>
    <property type="evidence" value="ECO:0007669"/>
    <property type="project" value="UniProtKB-SubCell"/>
</dbReference>